<name>A0AA86NJT1_9EUKA</name>
<dbReference type="AlphaFoldDB" id="A0AA86NJT1"/>
<protein>
    <submittedName>
        <fullName evidence="2">Hypothetical_protein</fullName>
    </submittedName>
</protein>
<dbReference type="EMBL" id="CATOUU010000198">
    <property type="protein sequence ID" value="CAI9920313.1"/>
    <property type="molecule type" value="Genomic_DNA"/>
</dbReference>
<keyword evidence="3" id="KW-1185">Reference proteome</keyword>
<reference evidence="1" key="1">
    <citation type="submission" date="2023-06" db="EMBL/GenBank/DDBJ databases">
        <authorList>
            <person name="Kurt Z."/>
        </authorList>
    </citation>
    <scope>NUCLEOTIDE SEQUENCE</scope>
</reference>
<evidence type="ECO:0000313" key="2">
    <source>
        <dbReference type="EMBL" id="CAL6092140.1"/>
    </source>
</evidence>
<gene>
    <name evidence="2" type="ORF">HINF_LOCUS66124</name>
    <name evidence="1" type="ORF">HINF_LOCUS7958</name>
</gene>
<accession>A0AA86NJT1</accession>
<dbReference type="EMBL" id="CAXDID020000441">
    <property type="protein sequence ID" value="CAL6092140.1"/>
    <property type="molecule type" value="Genomic_DNA"/>
</dbReference>
<comment type="caution">
    <text evidence="1">The sequence shown here is derived from an EMBL/GenBank/DDBJ whole genome shotgun (WGS) entry which is preliminary data.</text>
</comment>
<organism evidence="1">
    <name type="scientific">Hexamita inflata</name>
    <dbReference type="NCBI Taxonomy" id="28002"/>
    <lineage>
        <taxon>Eukaryota</taxon>
        <taxon>Metamonada</taxon>
        <taxon>Diplomonadida</taxon>
        <taxon>Hexamitidae</taxon>
        <taxon>Hexamitinae</taxon>
        <taxon>Hexamita</taxon>
    </lineage>
</organism>
<evidence type="ECO:0000313" key="1">
    <source>
        <dbReference type="EMBL" id="CAI9920313.1"/>
    </source>
</evidence>
<reference evidence="2 3" key="2">
    <citation type="submission" date="2024-07" db="EMBL/GenBank/DDBJ databases">
        <authorList>
            <person name="Akdeniz Z."/>
        </authorList>
    </citation>
    <scope>NUCLEOTIDE SEQUENCE [LARGE SCALE GENOMIC DNA]</scope>
</reference>
<sequence>MIIQGSQCVLPYTNMFTIQKGKMTGVYGDGAYWGFLDRSIKPYGVGDVNPRSFNGYEIILMYYDTYAFIVSFKDAQKQLVGKNLKITLPGCGTFSSVLNVGGNVGGISISSISLSNQSIKTWLQQQASINAQVGVTIVIQ</sequence>
<proteinExistence type="predicted"/>
<dbReference type="Proteomes" id="UP001642409">
    <property type="component" value="Unassembled WGS sequence"/>
</dbReference>
<evidence type="ECO:0000313" key="3">
    <source>
        <dbReference type="Proteomes" id="UP001642409"/>
    </source>
</evidence>